<proteinExistence type="predicted"/>
<evidence type="ECO:0000313" key="2">
    <source>
        <dbReference type="Proteomes" id="UP000579647"/>
    </source>
</evidence>
<sequence length="77" mass="8948">MALEQAFKARQLLTYREGNTLVVNDPYLRQRVDVTCNEAWFCWPSPAGEPKFVDRHSPGDAVDQIIRQYAGIYMEDR</sequence>
<dbReference type="AlphaFoldDB" id="A0A840WDI2"/>
<comment type="caution">
    <text evidence="1">The sequence shown here is derived from an EMBL/GenBank/DDBJ whole genome shotgun (WGS) entry which is preliminary data.</text>
</comment>
<dbReference type="RefSeq" id="WP_184364714.1">
    <property type="nucleotide sequence ID" value="NZ_BAAAKM010000002.1"/>
</dbReference>
<protein>
    <submittedName>
        <fullName evidence="1">D-alanyl-D-alanine dipeptidase</fullName>
    </submittedName>
</protein>
<dbReference type="EMBL" id="JACHDO010000001">
    <property type="protein sequence ID" value="MBB5491071.1"/>
    <property type="molecule type" value="Genomic_DNA"/>
</dbReference>
<reference evidence="1 2" key="1">
    <citation type="submission" date="2020-08" db="EMBL/GenBank/DDBJ databases">
        <title>Sequencing the genomes of 1000 actinobacteria strains.</title>
        <authorList>
            <person name="Klenk H.-P."/>
        </authorList>
    </citation>
    <scope>NUCLEOTIDE SEQUENCE [LARGE SCALE GENOMIC DNA]</scope>
    <source>
        <strain evidence="1 2">DSM 44598</strain>
    </source>
</reference>
<name>A0A840WDI2_9ACTN</name>
<accession>A0A840WDI2</accession>
<dbReference type="Proteomes" id="UP000579647">
    <property type="component" value="Unassembled WGS sequence"/>
</dbReference>
<gene>
    <name evidence="1" type="ORF">HNR07_002208</name>
</gene>
<keyword evidence="2" id="KW-1185">Reference proteome</keyword>
<evidence type="ECO:0000313" key="1">
    <source>
        <dbReference type="EMBL" id="MBB5491071.1"/>
    </source>
</evidence>
<organism evidence="1 2">
    <name type="scientific">Nocardiopsis metallicus</name>
    <dbReference type="NCBI Taxonomy" id="179819"/>
    <lineage>
        <taxon>Bacteria</taxon>
        <taxon>Bacillati</taxon>
        <taxon>Actinomycetota</taxon>
        <taxon>Actinomycetes</taxon>
        <taxon>Streptosporangiales</taxon>
        <taxon>Nocardiopsidaceae</taxon>
        <taxon>Nocardiopsis</taxon>
    </lineage>
</organism>